<evidence type="ECO:0000256" key="1">
    <source>
        <dbReference type="ARBA" id="ARBA00022723"/>
    </source>
</evidence>
<sequence>ASTATLGGQNMPESPSVPLNPIHDSRAGLDRQLSPVHDSHTRLDHPASRRGSQINRLNRQKSIDAANRMSASDAELAKMGMRKEGSQVRIMLSQDSRNTVFEHEQTQGDQKASDVKDSEKDSVPGKGETVEEEKEAVVEREEFESNVSVHNYQIEVTDNLVERCATQLSMNERVVSREAVNLNLGKARNLAVQISQHERMKETLELLLRRGADPNASRIPMPVLFFAIKAADINMVRKLLLKGASTTTVLGKDKGGLAPLHIAAALPVEEGVEITELLLNALANPDVRALKDDSFLNRNLIPEEVRARLREAQFGRGVVSSDRCTVIMLIDVTVLLDAAGGGSYALGRSSQNVDEWSKDPISDESAALLGGRTPLQLACARDDNYKNATKVVTLLLRHKANPNLLCNGFSPLALAIASGNDSAVDELLLNGANPSLPLTHGVGSSLCAASSTEYEHRRPIQHRINLIDKLVGSGADILAPIPIGPKRQIGTSVDYAYYMFNQDRRIAHMPYHALTPQERETYNARKKLLAHLGDILRGKAVEREKKRREEEERIGRRSASPSAAFVYTGAGDLPPLKKATVKFEGARAAGSKETVVEPAAQIVRKPLFKYCYECGRSVGVRLSACTRCKEVYYCSKACKLKAWNSRHKEECLRVPGKTSPKGGADSPGLDVDSKGAKDKKNLRITGLSKSAGSRSRSRGRGDGKKKQRELSPHAAAIAALLEQRRAKTAFMTEDGRWVYIDNYSYN</sequence>
<accession>A0ABD0KAZ1</accession>
<keyword evidence="3" id="KW-0862">Zinc</keyword>
<evidence type="ECO:0000256" key="2">
    <source>
        <dbReference type="ARBA" id="ARBA00022771"/>
    </source>
</evidence>
<feature type="compositionally biased region" description="Polar residues" evidence="6">
    <location>
        <begin position="1"/>
        <end position="13"/>
    </location>
</feature>
<dbReference type="Pfam" id="PF12796">
    <property type="entry name" value="Ank_2"/>
    <property type="match status" value="1"/>
</dbReference>
<dbReference type="SUPFAM" id="SSF48403">
    <property type="entry name" value="Ankyrin repeat"/>
    <property type="match status" value="1"/>
</dbReference>
<gene>
    <name evidence="8" type="ORF">BaRGS_00024517</name>
</gene>
<proteinExistence type="predicted"/>
<feature type="region of interest" description="Disordered" evidence="6">
    <location>
        <begin position="100"/>
        <end position="132"/>
    </location>
</feature>
<dbReference type="InterPro" id="IPR053064">
    <property type="entry name" value="Ankyrin-MYND_domain-protein"/>
</dbReference>
<dbReference type="Gene3D" id="1.25.40.20">
    <property type="entry name" value="Ankyrin repeat-containing domain"/>
    <property type="match status" value="2"/>
</dbReference>
<dbReference type="InterPro" id="IPR002110">
    <property type="entry name" value="Ankyrin_rpt"/>
</dbReference>
<dbReference type="PROSITE" id="PS50088">
    <property type="entry name" value="ANK_REPEAT"/>
    <property type="match status" value="1"/>
</dbReference>
<dbReference type="InterPro" id="IPR036770">
    <property type="entry name" value="Ankyrin_rpt-contain_sf"/>
</dbReference>
<feature type="region of interest" description="Disordered" evidence="6">
    <location>
        <begin position="653"/>
        <end position="711"/>
    </location>
</feature>
<dbReference type="EMBL" id="JACVVK020000213">
    <property type="protein sequence ID" value="KAK7484268.1"/>
    <property type="molecule type" value="Genomic_DNA"/>
</dbReference>
<feature type="domain" description="MYND-type" evidence="7">
    <location>
        <begin position="611"/>
        <end position="651"/>
    </location>
</feature>
<reference evidence="8 9" key="1">
    <citation type="journal article" date="2023" name="Sci. Data">
        <title>Genome assembly of the Korean intertidal mud-creeper Batillaria attramentaria.</title>
        <authorList>
            <person name="Patra A.K."/>
            <person name="Ho P.T."/>
            <person name="Jun S."/>
            <person name="Lee S.J."/>
            <person name="Kim Y."/>
            <person name="Won Y.J."/>
        </authorList>
    </citation>
    <scope>NUCLEOTIDE SEQUENCE [LARGE SCALE GENOMIC DNA]</scope>
    <source>
        <strain evidence="8">Wonlab-2016</strain>
    </source>
</reference>
<dbReference type="GO" id="GO:0008270">
    <property type="term" value="F:zinc ion binding"/>
    <property type="evidence" value="ECO:0007669"/>
    <property type="project" value="UniProtKB-KW"/>
</dbReference>
<dbReference type="SMART" id="SM00248">
    <property type="entry name" value="ANK"/>
    <property type="match status" value="5"/>
</dbReference>
<dbReference type="Proteomes" id="UP001519460">
    <property type="component" value="Unassembled WGS sequence"/>
</dbReference>
<feature type="non-terminal residue" evidence="8">
    <location>
        <position position="1"/>
    </location>
</feature>
<protein>
    <recommendedName>
        <fullName evidence="7">MYND-type domain-containing protein</fullName>
    </recommendedName>
</protein>
<dbReference type="InterPro" id="IPR002893">
    <property type="entry name" value="Znf_MYND"/>
</dbReference>
<evidence type="ECO:0000259" key="7">
    <source>
        <dbReference type="PROSITE" id="PS50865"/>
    </source>
</evidence>
<keyword evidence="2 5" id="KW-0863">Zinc-finger</keyword>
<dbReference type="PROSITE" id="PS01360">
    <property type="entry name" value="ZF_MYND_1"/>
    <property type="match status" value="1"/>
</dbReference>
<dbReference type="SUPFAM" id="SSF144232">
    <property type="entry name" value="HIT/MYND zinc finger-like"/>
    <property type="match status" value="1"/>
</dbReference>
<name>A0ABD0KAZ1_9CAEN</name>
<dbReference type="Gene3D" id="6.10.140.2220">
    <property type="match status" value="1"/>
</dbReference>
<comment type="caution">
    <text evidence="8">The sequence shown here is derived from an EMBL/GenBank/DDBJ whole genome shotgun (WGS) entry which is preliminary data.</text>
</comment>
<evidence type="ECO:0000313" key="9">
    <source>
        <dbReference type="Proteomes" id="UP001519460"/>
    </source>
</evidence>
<feature type="compositionally biased region" description="Basic and acidic residues" evidence="6">
    <location>
        <begin position="699"/>
        <end position="711"/>
    </location>
</feature>
<dbReference type="PANTHER" id="PTHR15897">
    <property type="entry name" value="ANKYRIN REPEAT AND MYND DOMAIN PROTEIN 1"/>
    <property type="match status" value="1"/>
</dbReference>
<organism evidence="8 9">
    <name type="scientific">Batillaria attramentaria</name>
    <dbReference type="NCBI Taxonomy" id="370345"/>
    <lineage>
        <taxon>Eukaryota</taxon>
        <taxon>Metazoa</taxon>
        <taxon>Spiralia</taxon>
        <taxon>Lophotrochozoa</taxon>
        <taxon>Mollusca</taxon>
        <taxon>Gastropoda</taxon>
        <taxon>Caenogastropoda</taxon>
        <taxon>Sorbeoconcha</taxon>
        <taxon>Cerithioidea</taxon>
        <taxon>Batillariidae</taxon>
        <taxon>Batillaria</taxon>
    </lineage>
</organism>
<evidence type="ECO:0000256" key="6">
    <source>
        <dbReference type="SAM" id="MobiDB-lite"/>
    </source>
</evidence>
<dbReference type="PROSITE" id="PS50865">
    <property type="entry name" value="ZF_MYND_2"/>
    <property type="match status" value="1"/>
</dbReference>
<feature type="compositionally biased region" description="Basic and acidic residues" evidence="6">
    <location>
        <begin position="37"/>
        <end position="47"/>
    </location>
</feature>
<evidence type="ECO:0000313" key="8">
    <source>
        <dbReference type="EMBL" id="KAK7484268.1"/>
    </source>
</evidence>
<dbReference type="AlphaFoldDB" id="A0ABD0KAZ1"/>
<keyword evidence="1" id="KW-0479">Metal-binding</keyword>
<keyword evidence="9" id="KW-1185">Reference proteome</keyword>
<evidence type="ECO:0000256" key="5">
    <source>
        <dbReference type="PROSITE-ProRule" id="PRU00134"/>
    </source>
</evidence>
<dbReference type="PANTHER" id="PTHR15897:SF2">
    <property type="entry name" value="ANKYRIN REPEAT AND MYND DOMAIN-CONTAINING PROTEIN 1"/>
    <property type="match status" value="1"/>
</dbReference>
<evidence type="ECO:0000256" key="4">
    <source>
        <dbReference type="PROSITE-ProRule" id="PRU00023"/>
    </source>
</evidence>
<keyword evidence="4" id="KW-0040">ANK repeat</keyword>
<feature type="region of interest" description="Disordered" evidence="6">
    <location>
        <begin position="1"/>
        <end position="71"/>
    </location>
</feature>
<evidence type="ECO:0000256" key="3">
    <source>
        <dbReference type="ARBA" id="ARBA00022833"/>
    </source>
</evidence>
<feature type="repeat" description="ANK" evidence="4">
    <location>
        <begin position="407"/>
        <end position="439"/>
    </location>
</feature>
<dbReference type="Pfam" id="PF01753">
    <property type="entry name" value="zf-MYND"/>
    <property type="match status" value="1"/>
</dbReference>
<dbReference type="PROSITE" id="PS50297">
    <property type="entry name" value="ANK_REP_REGION"/>
    <property type="match status" value="1"/>
</dbReference>
<feature type="compositionally biased region" description="Basic and acidic residues" evidence="6">
    <location>
        <begin position="671"/>
        <end position="681"/>
    </location>
</feature>
<feature type="compositionally biased region" description="Basic and acidic residues" evidence="6">
    <location>
        <begin position="100"/>
        <end position="123"/>
    </location>
</feature>